<reference evidence="2" key="1">
    <citation type="submission" date="2021-02" db="EMBL/GenBank/DDBJ databases">
        <title>Psilocybe cubensis genome.</title>
        <authorList>
            <person name="Mckernan K.J."/>
            <person name="Crawford S."/>
            <person name="Trippe A."/>
            <person name="Kane L.T."/>
            <person name="Mclaughlin S."/>
        </authorList>
    </citation>
    <scope>NUCLEOTIDE SEQUENCE [LARGE SCALE GENOMIC DNA]</scope>
    <source>
        <strain evidence="2">MGC-MH-2018</strain>
    </source>
</reference>
<accession>A0A8H8CIH5</accession>
<gene>
    <name evidence="2" type="ORF">JR316_008818</name>
</gene>
<feature type="compositionally biased region" description="Polar residues" evidence="1">
    <location>
        <begin position="129"/>
        <end position="141"/>
    </location>
</feature>
<proteinExistence type="predicted"/>
<name>A0A8H8CIH5_PSICU</name>
<feature type="region of interest" description="Disordered" evidence="1">
    <location>
        <begin position="171"/>
        <end position="230"/>
    </location>
</feature>
<feature type="compositionally biased region" description="Low complexity" evidence="1">
    <location>
        <begin position="104"/>
        <end position="126"/>
    </location>
</feature>
<sequence>MPFAEGFDSIWSLSQKPTSNNTEVVSLYLSTISMSGFGDPKGWIMSMSTSPVTLTLPYSTTALYDDDRGQGRPPIRPLEHSSSQPLSLEPLRPARDSASFRWHSSTPIPTPASSSGSISPVSSSRPNFLPSSQQLNGTGSKQPLRKASSKRLNGTGCSARPVIPRVIVASYNPNPWPINVGRSQRQTESFSPRRNADATPRPTAPATNDVYPSSPQFHMSAPQPPTTSSP</sequence>
<comment type="caution">
    <text evidence="2">The sequence shown here is derived from an EMBL/GenBank/DDBJ whole genome shotgun (WGS) entry which is preliminary data.</text>
</comment>
<evidence type="ECO:0000313" key="2">
    <source>
        <dbReference type="EMBL" id="KAG5166728.1"/>
    </source>
</evidence>
<dbReference type="EMBL" id="JAFIQS010000008">
    <property type="protein sequence ID" value="KAG5166728.1"/>
    <property type="molecule type" value="Genomic_DNA"/>
</dbReference>
<dbReference type="AlphaFoldDB" id="A0A8H8CIH5"/>
<organism evidence="2">
    <name type="scientific">Psilocybe cubensis</name>
    <name type="common">Psychedelic mushroom</name>
    <name type="synonym">Stropharia cubensis</name>
    <dbReference type="NCBI Taxonomy" id="181762"/>
    <lineage>
        <taxon>Eukaryota</taxon>
        <taxon>Fungi</taxon>
        <taxon>Dikarya</taxon>
        <taxon>Basidiomycota</taxon>
        <taxon>Agaricomycotina</taxon>
        <taxon>Agaricomycetes</taxon>
        <taxon>Agaricomycetidae</taxon>
        <taxon>Agaricales</taxon>
        <taxon>Agaricineae</taxon>
        <taxon>Strophariaceae</taxon>
        <taxon>Psilocybe</taxon>
    </lineage>
</organism>
<evidence type="ECO:0000256" key="1">
    <source>
        <dbReference type="SAM" id="MobiDB-lite"/>
    </source>
</evidence>
<feature type="region of interest" description="Disordered" evidence="1">
    <location>
        <begin position="64"/>
        <end position="158"/>
    </location>
</feature>
<feature type="compositionally biased region" description="Polar residues" evidence="1">
    <location>
        <begin position="181"/>
        <end position="190"/>
    </location>
</feature>
<feature type="compositionally biased region" description="Low complexity" evidence="1">
    <location>
        <begin position="197"/>
        <end position="209"/>
    </location>
</feature>
<protein>
    <submittedName>
        <fullName evidence="2">Uncharacterized protein</fullName>
    </submittedName>
</protein>